<dbReference type="EMBL" id="LT594631">
    <property type="protein sequence ID" value="SCN44742.1"/>
    <property type="molecule type" value="Genomic_DNA"/>
</dbReference>
<evidence type="ECO:0000256" key="3">
    <source>
        <dbReference type="ARBA" id="ARBA00022691"/>
    </source>
</evidence>
<dbReference type="CDD" id="cd02440">
    <property type="entry name" value="AdoMet_MTases"/>
    <property type="match status" value="1"/>
</dbReference>
<dbReference type="PANTHER" id="PTHR12734:SF0">
    <property type="entry name" value="18S RRNA (GUANINE-N(7))-METHYLTRANSFERASE-RELATED"/>
    <property type="match status" value="1"/>
</dbReference>
<dbReference type="VEuPathDB" id="PlasmoDB:PmUG01_10022300"/>
<evidence type="ECO:0000259" key="5">
    <source>
        <dbReference type="Pfam" id="PF12589"/>
    </source>
</evidence>
<feature type="compositionally biased region" description="Basic residues" evidence="4">
    <location>
        <begin position="229"/>
        <end position="239"/>
    </location>
</feature>
<dbReference type="GO" id="GO:0070476">
    <property type="term" value="P:rRNA (guanine-N7)-methylation"/>
    <property type="evidence" value="ECO:0007669"/>
    <property type="project" value="InterPro"/>
</dbReference>
<keyword evidence="8" id="KW-1185">Reference proteome</keyword>
<dbReference type="PANTHER" id="PTHR12734">
    <property type="entry name" value="METHYLTRANSFERASE-RELATED"/>
    <property type="match status" value="1"/>
</dbReference>
<dbReference type="GeneID" id="39869223"/>
<proteinExistence type="predicted"/>
<feature type="domain" description="Methyltransferase" evidence="6">
    <location>
        <begin position="50"/>
        <end position="133"/>
    </location>
</feature>
<feature type="compositionally biased region" description="Basic residues" evidence="4">
    <location>
        <begin position="249"/>
        <end position="258"/>
    </location>
</feature>
<organism evidence="7 8">
    <name type="scientific">Plasmodium malariae</name>
    <dbReference type="NCBI Taxonomy" id="5858"/>
    <lineage>
        <taxon>Eukaryota</taxon>
        <taxon>Sar</taxon>
        <taxon>Alveolata</taxon>
        <taxon>Apicomplexa</taxon>
        <taxon>Aconoidasida</taxon>
        <taxon>Haemosporida</taxon>
        <taxon>Plasmodiidae</taxon>
        <taxon>Plasmodium</taxon>
        <taxon>Plasmodium (Plasmodium)</taxon>
    </lineage>
</organism>
<evidence type="ECO:0000259" key="6">
    <source>
        <dbReference type="Pfam" id="PF13847"/>
    </source>
</evidence>
<dbReference type="KEGG" id="pmal:PMUG01_10022300"/>
<gene>
    <name evidence="7" type="primary">PmUG01_10022300</name>
    <name evidence="7" type="ORF">PMUG01_10022300</name>
</gene>
<sequence length="274" mass="31666">MVRPEYASPPDIFYNEDEAKKYIRNSRIRNIQAQMTERAMELLLLPDSPCLLLDIGCGSGLSGITLNESDHFWIGIDISIHMIKAGLQNEAHLGGDMLLADMGKLMRFQSNIFDGVVSISALQWLCNWDKKEERPISRMITFFKWLCVCLKKGARAVFQFYPDSAEQIEALTKFAMRAGFGGGVVVDYPNSTKSKKYYLCLWEGSSMVSHPPNQIEYEEDEVISLERRSHNKKAKKQIKKNKEWIMKKKEQRRMKGLHVKRDSKYTGRKRKGRF</sequence>
<keyword evidence="2 7" id="KW-0808">Transferase</keyword>
<dbReference type="Pfam" id="PF13847">
    <property type="entry name" value="Methyltransf_31"/>
    <property type="match status" value="1"/>
</dbReference>
<dbReference type="InterPro" id="IPR022238">
    <property type="entry name" value="Bud23_C"/>
</dbReference>
<dbReference type="FunFam" id="3.40.50.150:FF:000364">
    <property type="entry name" value="S-adenosylmethionine-dependent methyltransferase, putative"/>
    <property type="match status" value="1"/>
</dbReference>
<dbReference type="InterPro" id="IPR039769">
    <property type="entry name" value="Bud23-like"/>
</dbReference>
<dbReference type="GO" id="GO:0005730">
    <property type="term" value="C:nucleolus"/>
    <property type="evidence" value="ECO:0007669"/>
    <property type="project" value="TreeGrafter"/>
</dbReference>
<evidence type="ECO:0000256" key="4">
    <source>
        <dbReference type="SAM" id="MobiDB-lite"/>
    </source>
</evidence>
<dbReference type="Pfam" id="PF12589">
    <property type="entry name" value="WBS_methylT"/>
    <property type="match status" value="1"/>
</dbReference>
<dbReference type="SUPFAM" id="SSF53335">
    <property type="entry name" value="S-adenosyl-L-methionine-dependent methyltransferases"/>
    <property type="match status" value="1"/>
</dbReference>
<evidence type="ECO:0000256" key="2">
    <source>
        <dbReference type="ARBA" id="ARBA00022679"/>
    </source>
</evidence>
<keyword evidence="1 7" id="KW-0489">Methyltransferase</keyword>
<dbReference type="RefSeq" id="XP_028861998.1">
    <property type="nucleotide sequence ID" value="XM_029005406.1"/>
</dbReference>
<accession>A0A1D3RHU8</accession>
<evidence type="ECO:0000256" key="1">
    <source>
        <dbReference type="ARBA" id="ARBA00022603"/>
    </source>
</evidence>
<dbReference type="Proteomes" id="UP000219813">
    <property type="component" value="Chromosome 10"/>
</dbReference>
<dbReference type="OMA" id="WIQEKKE"/>
<dbReference type="OrthoDB" id="2877at2759"/>
<dbReference type="GO" id="GO:0016435">
    <property type="term" value="F:rRNA (guanine) methyltransferase activity"/>
    <property type="evidence" value="ECO:0007669"/>
    <property type="project" value="InterPro"/>
</dbReference>
<evidence type="ECO:0000313" key="7">
    <source>
        <dbReference type="EMBL" id="SCN44742.1"/>
    </source>
</evidence>
<dbReference type="AlphaFoldDB" id="A0A1D3RHU8"/>
<feature type="region of interest" description="Disordered" evidence="4">
    <location>
        <begin position="228"/>
        <end position="274"/>
    </location>
</feature>
<keyword evidence="3" id="KW-0949">S-adenosyl-L-methionine</keyword>
<reference evidence="7 8" key="1">
    <citation type="submission" date="2016-06" db="EMBL/GenBank/DDBJ databases">
        <authorList>
            <consortium name="Pathogen Informatics"/>
        </authorList>
    </citation>
    <scope>NUCLEOTIDE SEQUENCE [LARGE SCALE GENOMIC DNA]</scope>
</reference>
<dbReference type="InterPro" id="IPR025714">
    <property type="entry name" value="Methyltranfer_dom"/>
</dbReference>
<feature type="domain" description="18S rRNA (guanine(1575)-N(7))-methyltransferase Bud23 C-terminal" evidence="5">
    <location>
        <begin position="214"/>
        <end position="271"/>
    </location>
</feature>
<evidence type="ECO:0000313" key="8">
    <source>
        <dbReference type="Proteomes" id="UP000219813"/>
    </source>
</evidence>
<name>A0A1D3RHU8_PLAMA</name>
<protein>
    <submittedName>
        <fullName evidence="7">S-adenosylmethionine-dependent methyltransferase, putative</fullName>
    </submittedName>
</protein>
<dbReference type="Gene3D" id="3.40.50.150">
    <property type="entry name" value="Vaccinia Virus protein VP39"/>
    <property type="match status" value="1"/>
</dbReference>
<dbReference type="InterPro" id="IPR029063">
    <property type="entry name" value="SAM-dependent_MTases_sf"/>
</dbReference>